<feature type="region of interest" description="Disordered" evidence="3">
    <location>
        <begin position="861"/>
        <end position="1013"/>
    </location>
</feature>
<dbReference type="EMBL" id="DS113420">
    <property type="protein sequence ID" value="EAY06557.1"/>
    <property type="molecule type" value="Genomic_DNA"/>
</dbReference>
<evidence type="ECO:0000313" key="5">
    <source>
        <dbReference type="Proteomes" id="UP000001542"/>
    </source>
</evidence>
<dbReference type="VEuPathDB" id="TrichDB:TVAG_069250"/>
<reference evidence="4" key="1">
    <citation type="submission" date="2006-10" db="EMBL/GenBank/DDBJ databases">
        <authorList>
            <person name="Amadeo P."/>
            <person name="Zhao Q."/>
            <person name="Wortman J."/>
            <person name="Fraser-Liggett C."/>
            <person name="Carlton J."/>
        </authorList>
    </citation>
    <scope>NUCLEOTIDE SEQUENCE</scope>
    <source>
        <strain evidence="4">G3</strain>
    </source>
</reference>
<evidence type="ECO:0000256" key="3">
    <source>
        <dbReference type="SAM" id="MobiDB-lite"/>
    </source>
</evidence>
<keyword evidence="2" id="KW-0539">Nucleus</keyword>
<feature type="compositionally biased region" description="Low complexity" evidence="3">
    <location>
        <begin position="134"/>
        <end position="150"/>
    </location>
</feature>
<feature type="region of interest" description="Disordered" evidence="3">
    <location>
        <begin position="1542"/>
        <end position="1562"/>
    </location>
</feature>
<accession>A2EL80</accession>
<dbReference type="VEuPathDB" id="TrichDB:TVAGG3_0004620"/>
<reference evidence="4" key="2">
    <citation type="journal article" date="2007" name="Science">
        <title>Draft genome sequence of the sexually transmitted pathogen Trichomonas vaginalis.</title>
        <authorList>
            <person name="Carlton J.M."/>
            <person name="Hirt R.P."/>
            <person name="Silva J.C."/>
            <person name="Delcher A.L."/>
            <person name="Schatz M."/>
            <person name="Zhao Q."/>
            <person name="Wortman J.R."/>
            <person name="Bidwell S.L."/>
            <person name="Alsmark U.C.M."/>
            <person name="Besteiro S."/>
            <person name="Sicheritz-Ponten T."/>
            <person name="Noel C.J."/>
            <person name="Dacks J.B."/>
            <person name="Foster P.G."/>
            <person name="Simillion C."/>
            <person name="Van de Peer Y."/>
            <person name="Miranda-Saavedra D."/>
            <person name="Barton G.J."/>
            <person name="Westrop G.D."/>
            <person name="Mueller S."/>
            <person name="Dessi D."/>
            <person name="Fiori P.L."/>
            <person name="Ren Q."/>
            <person name="Paulsen I."/>
            <person name="Zhang H."/>
            <person name="Bastida-Corcuera F.D."/>
            <person name="Simoes-Barbosa A."/>
            <person name="Brown M.T."/>
            <person name="Hayes R.D."/>
            <person name="Mukherjee M."/>
            <person name="Okumura C.Y."/>
            <person name="Schneider R."/>
            <person name="Smith A.J."/>
            <person name="Vanacova S."/>
            <person name="Villalvazo M."/>
            <person name="Haas B.J."/>
            <person name="Pertea M."/>
            <person name="Feldblyum T.V."/>
            <person name="Utterback T.R."/>
            <person name="Shu C.L."/>
            <person name="Osoegawa K."/>
            <person name="de Jong P.J."/>
            <person name="Hrdy I."/>
            <person name="Horvathova L."/>
            <person name="Zubacova Z."/>
            <person name="Dolezal P."/>
            <person name="Malik S.B."/>
            <person name="Logsdon J.M. Jr."/>
            <person name="Henze K."/>
            <person name="Gupta A."/>
            <person name="Wang C.C."/>
            <person name="Dunne R.L."/>
            <person name="Upcroft J.A."/>
            <person name="Upcroft P."/>
            <person name="White O."/>
            <person name="Salzberg S.L."/>
            <person name="Tang P."/>
            <person name="Chiu C.-H."/>
            <person name="Lee Y.-S."/>
            <person name="Embley T.M."/>
            <person name="Coombs G.H."/>
            <person name="Mottram J.C."/>
            <person name="Tachezy J."/>
            <person name="Fraser-Liggett C.M."/>
            <person name="Johnson P.J."/>
        </authorList>
    </citation>
    <scope>NUCLEOTIDE SEQUENCE [LARGE SCALE GENOMIC DNA]</scope>
    <source>
        <strain evidence="4">G3</strain>
    </source>
</reference>
<feature type="compositionally biased region" description="Acidic residues" evidence="3">
    <location>
        <begin position="615"/>
        <end position="629"/>
    </location>
</feature>
<feature type="region of interest" description="Disordered" evidence="3">
    <location>
        <begin position="377"/>
        <end position="445"/>
    </location>
</feature>
<dbReference type="PANTHER" id="PTHR46147:SF3">
    <property type="entry name" value="HISTONE-LYSINE N-METHYLTRANSFERASE ASH1"/>
    <property type="match status" value="1"/>
</dbReference>
<proteinExistence type="predicted"/>
<feature type="compositionally biased region" description="Low complexity" evidence="3">
    <location>
        <begin position="391"/>
        <end position="403"/>
    </location>
</feature>
<sequence length="1851" mass="221247">MDFQESSGSLIGKGLPNQEANVNEQATEKNSLNDQFLALNEKIDAYNRKKAPEKTGKKSSSKKNNSQITKLLRSSKKISLQPIKKVKKQSETKSIENNAQQVDTNVSEEISEKNNNNETEIQENSQQNPEEPSTTENEINSIDNNDNINTLSKNISTKKMPVREIQIPTASNDKSSIGFRGINTQFIPPKPVFQNPIVYLTPEEKRLLKKTKKPKLIDTIITDQSDDAPEDIYLNYLEIYHNILDSDYLDIIKSEIPEDLLEILTDLDFDYKMITFTPEYVERIKAHKLDSAIPVPEDPDSELEEEIFRKQKEIDMRKPLKPLQDIDLDSSDFEYQDKMRNVVLDIKDNRGNPKYVSDTFQSDSYYSYPSYSDSYSYKSYQNSESQNNIPDDSYNTDNYNDNYANHDDIESTPLVESNSEQENPEFIPDEEEEAKQEPKQVAPVSLIQEAIEEDNKVRRRRQRIQPEFPVKFFEEEKPPKPEKPKIELKPEDFRQALYIDAPLDNAKATAIKKKSESLVNLEENNKNLPSKQEIIVERVPIAGTNKVKLIKKIVKKVLVEKKVEPKKEPENVEYQEIEIKKKINKKKKKRKTKKTPIVTKEEEPNNWVFDINNNQEEEETKNKEDENDEKIENLVDEIQIFNEEERQKQLEEAKRQEEERIKQEQKQKEEQEKQKQQEAQEKEEKLMQVLQFLKETNQLPPKQVEKLEQKQKQKGIVPKEKEEEKTEKEKEKDEKFSKEKRERSPIYRRKENRRRIELVSPSKYFDDSDDFDTRKKQQKTQEMPKQEIRPKGKIIDPKQFFVEEENQLKEEIKPKIEEKVTEVKSEEKPTIPEQTNETISPEIKEEKPIIEQIKENVVQNQENEINVDQDQQIPNLVESEKQIPKIQVEKIEIPPVQKEEKVPETKKEQIQIQKEIVQETKKQKEERTRDSKKQKEEKIENTKKEKEQNQNPEKQKVEIGQEKVTEKPPTDKRKPSNQIPVEQIASELPVIENEPEKVEEKIEEEEEEEKKEPRIRFTKINCIVDEGWKFYDFKTNNPGRMLGISDKPISLPISPDFNLEDEEKLQKPLLFLDAMTDWKEMSDEVVVSEKEERLQTKNGIIKFEANLKPTGAMTFKKEPFYDRLRRSPSFDFAELEKFSRFFKQEMNKQKKSLKLKDIKFDTNFEVLNIKNRSTKIIHESKPEIKQEMKQEKRDTKVTKPIIIEEPKITNETWDNYKDDLFIEKEDEKQPEKEEITEEKIEEKEEIHEEIEIEKEEIIEEKEIVNNKGVETEKIEEKVEEKTVQNNKVEEGKEVVINNEQEILKVIDKEEEERLAKEKEEQERIAKEKEERKRRKEEMKKAKEQVKKEIEEKKKQKQKLLRQVKKSLSQRVGQPLSYPLPPIVPEIEDEEENELDIIERGCPSYPVDDYIDEQLFELADDDLKKEIEDVAYNLMFDVNLKEAKIYDEINFGFCEKHNISLPKRRAYDIVMSEKEKRDKLVIERKQTEEEMKKQKEREEEENIRREIEERKRQEQIKKLQEDQERREIEERRKRAIEDRKRMELERQKQEEEQMKRKQREEEERRRIIEKEKKKRQKEEEARKQKLLEEQRRREFEERRIRQLEEQKQREEEKLKERKEMEEKRKVELEMEKQKQLRELKENYELRKKELELQKQRKELEEQRRIAEEERKKREMEETKKKLLEKKKKNENSKKKKKIKILDEEIRVQNILKINAINANKLHYVVEEDDEPDEYRIRYNGVLFCKSWPENNDIYADLRDNFPVVFAMTFPDDKYMVNSIETFENLAENPKIVEMGIDMNYEYSLTPLTQAMQPRVQTALQAISTEIETAKDLLEHDKLIVNDIIRQKAFEKL</sequence>
<feature type="region of interest" description="Disordered" evidence="3">
    <location>
        <begin position="819"/>
        <end position="846"/>
    </location>
</feature>
<comment type="subcellular location">
    <subcellularLocation>
        <location evidence="1">Nucleus</location>
    </subcellularLocation>
</comment>
<feature type="compositionally biased region" description="Low complexity" evidence="3">
    <location>
        <begin position="861"/>
        <end position="872"/>
    </location>
</feature>
<dbReference type="GO" id="GO:0006355">
    <property type="term" value="P:regulation of DNA-templated transcription"/>
    <property type="evidence" value="ECO:0000318"/>
    <property type="project" value="GO_Central"/>
</dbReference>
<evidence type="ECO:0000256" key="2">
    <source>
        <dbReference type="ARBA" id="ARBA00023242"/>
    </source>
</evidence>
<evidence type="ECO:0000313" key="4">
    <source>
        <dbReference type="EMBL" id="EAY06557.1"/>
    </source>
</evidence>
<dbReference type="RefSeq" id="XP_001318780.1">
    <property type="nucleotide sequence ID" value="XM_001318745.1"/>
</dbReference>
<feature type="compositionally biased region" description="Polar residues" evidence="3">
    <location>
        <begin position="18"/>
        <end position="34"/>
    </location>
</feature>
<name>A2EL80_TRIV3</name>
<feature type="compositionally biased region" description="Low complexity" evidence="3">
    <location>
        <begin position="105"/>
        <end position="119"/>
    </location>
</feature>
<feature type="compositionally biased region" description="Basic and acidic residues" evidence="3">
    <location>
        <begin position="703"/>
        <end position="757"/>
    </location>
</feature>
<feature type="region of interest" description="Disordered" evidence="3">
    <location>
        <begin position="469"/>
        <end position="489"/>
    </location>
</feature>
<dbReference type="SMR" id="A2EL80"/>
<feature type="compositionally biased region" description="Polar residues" evidence="3">
    <location>
        <begin position="122"/>
        <end position="132"/>
    </location>
</feature>
<feature type="region of interest" description="Disordered" evidence="3">
    <location>
        <begin position="1221"/>
        <end position="1245"/>
    </location>
</feature>
<dbReference type="KEGG" id="tva:4764442"/>
<feature type="region of interest" description="Disordered" evidence="3">
    <location>
        <begin position="1"/>
        <end position="155"/>
    </location>
</feature>
<dbReference type="Proteomes" id="UP000001542">
    <property type="component" value="Unassembled WGS sequence"/>
</dbReference>
<dbReference type="InParanoid" id="A2EL80"/>
<dbReference type="GO" id="GO:0042800">
    <property type="term" value="F:histone H3K4 methyltransferase activity"/>
    <property type="evidence" value="ECO:0000318"/>
    <property type="project" value="GO_Central"/>
</dbReference>
<gene>
    <name evidence="4" type="ORF">TVAG_069250</name>
</gene>
<feature type="compositionally biased region" description="Basic and acidic residues" evidence="3">
    <location>
        <begin position="472"/>
        <end position="489"/>
    </location>
</feature>
<feature type="compositionally biased region" description="Basic and acidic residues" evidence="3">
    <location>
        <begin position="916"/>
        <end position="974"/>
    </location>
</feature>
<feature type="compositionally biased region" description="Basic and acidic residues" evidence="3">
    <location>
        <begin position="819"/>
        <end position="830"/>
    </location>
</feature>
<feature type="compositionally biased region" description="Basic and acidic residues" evidence="3">
    <location>
        <begin position="41"/>
        <end position="56"/>
    </location>
</feature>
<evidence type="ECO:0000256" key="1">
    <source>
        <dbReference type="ARBA" id="ARBA00004123"/>
    </source>
</evidence>
<organism evidence="4 5">
    <name type="scientific">Trichomonas vaginalis (strain ATCC PRA-98 / G3)</name>
    <dbReference type="NCBI Taxonomy" id="412133"/>
    <lineage>
        <taxon>Eukaryota</taxon>
        <taxon>Metamonada</taxon>
        <taxon>Parabasalia</taxon>
        <taxon>Trichomonadida</taxon>
        <taxon>Trichomonadidae</taxon>
        <taxon>Trichomonas</taxon>
    </lineage>
</organism>
<dbReference type="PANTHER" id="PTHR46147">
    <property type="entry name" value="HISTONE-LYSINE N-METHYLTRANSFERASE ASH1"/>
    <property type="match status" value="1"/>
</dbReference>
<feature type="region of interest" description="Disordered" evidence="3">
    <location>
        <begin position="646"/>
        <end position="799"/>
    </location>
</feature>
<feature type="compositionally biased region" description="Basic and acidic residues" evidence="3">
    <location>
        <begin position="646"/>
        <end position="686"/>
    </location>
</feature>
<feature type="compositionally biased region" description="Basic and acidic residues" evidence="3">
    <location>
        <begin position="878"/>
        <end position="909"/>
    </location>
</feature>
<feature type="compositionally biased region" description="Basic residues" evidence="3">
    <location>
        <begin position="584"/>
        <end position="594"/>
    </location>
</feature>
<feature type="compositionally biased region" description="Polar residues" evidence="3">
    <location>
        <begin position="381"/>
        <end position="390"/>
    </location>
</feature>
<feature type="compositionally biased region" description="Polar residues" evidence="3">
    <location>
        <begin position="95"/>
        <end position="104"/>
    </location>
</feature>
<feature type="compositionally biased region" description="Basic and acidic residues" evidence="3">
    <location>
        <begin position="782"/>
        <end position="796"/>
    </location>
</feature>
<feature type="region of interest" description="Disordered" evidence="3">
    <location>
        <begin position="584"/>
        <end position="631"/>
    </location>
</feature>
<dbReference type="GO" id="GO:0005654">
    <property type="term" value="C:nucleoplasm"/>
    <property type="evidence" value="ECO:0000318"/>
    <property type="project" value="GO_Central"/>
</dbReference>
<protein>
    <submittedName>
        <fullName evidence="4">Uncharacterized protein</fullName>
    </submittedName>
</protein>
<keyword evidence="5" id="KW-1185">Reference proteome</keyword>
<feature type="region of interest" description="Disordered" evidence="3">
    <location>
        <begin position="1309"/>
        <end position="1352"/>
    </location>
</feature>